<dbReference type="RefSeq" id="WP_089079729.1">
    <property type="nucleotide sequence ID" value="NZ_VFPJ01000001.1"/>
</dbReference>
<evidence type="ECO:0000313" key="1">
    <source>
        <dbReference type="EMBL" id="TQM40172.1"/>
    </source>
</evidence>
<evidence type="ECO:0000313" key="2">
    <source>
        <dbReference type="Proteomes" id="UP000320773"/>
    </source>
</evidence>
<protein>
    <submittedName>
        <fullName evidence="1">Uncharacterized protein</fullName>
    </submittedName>
</protein>
<dbReference type="EMBL" id="VFPJ01000001">
    <property type="protein sequence ID" value="TQM40172.1"/>
    <property type="molecule type" value="Genomic_DNA"/>
</dbReference>
<reference evidence="1 2" key="1">
    <citation type="submission" date="2019-06" db="EMBL/GenBank/DDBJ databases">
        <title>Genomic Encyclopedia of Archaeal and Bacterial Type Strains, Phase II (KMG-II): from individual species to whole genera.</title>
        <authorList>
            <person name="Goeker M."/>
        </authorList>
    </citation>
    <scope>NUCLEOTIDE SEQUENCE [LARGE SCALE GENOMIC DNA]</scope>
    <source>
        <strain evidence="1 2">DSM 24789</strain>
    </source>
</reference>
<sequence length="336" mass="37116">MIKVYPDIKWELALEFIINASNYKAANMPAGSIYQKHNEKAREAGYKRWQMNETGKVPISIGIGLSAEWNDGKSKRSFTNEFEDRIKIVAKVISGAINILQEAINYAQSAAKTTAIPVGFDIRYPKFTVVGKWYLDRINNLPTLNTVGEVGFGFKPLIGAEVVIDIIGLAIAAGSYATTGNPAAARIIGQWRSSLDKLGASVTFTATFYGELELMIDALKIDAINGIDMQGKTIIEGKMGATIILSIEVGGKFKKKKMKEILPFKAKASLKGDAYFGGEFVINSDEKGLFIQLTAKFSGVMLIGEIEGEIGWWKSNFKIEEKIIEKAEHKFDKNYF</sequence>
<gene>
    <name evidence="1" type="ORF">BC670_1044</name>
</gene>
<dbReference type="Proteomes" id="UP000320773">
    <property type="component" value="Unassembled WGS sequence"/>
</dbReference>
<name>A0A543G268_9FLAO</name>
<dbReference type="AlphaFoldDB" id="A0A543G268"/>
<accession>A0A543G268</accession>
<comment type="caution">
    <text evidence="1">The sequence shown here is derived from an EMBL/GenBank/DDBJ whole genome shotgun (WGS) entry which is preliminary data.</text>
</comment>
<proteinExistence type="predicted"/>
<organism evidence="1 2">
    <name type="scientific">Flavobacterium branchiophilum</name>
    <dbReference type="NCBI Taxonomy" id="55197"/>
    <lineage>
        <taxon>Bacteria</taxon>
        <taxon>Pseudomonadati</taxon>
        <taxon>Bacteroidota</taxon>
        <taxon>Flavobacteriia</taxon>
        <taxon>Flavobacteriales</taxon>
        <taxon>Flavobacteriaceae</taxon>
        <taxon>Flavobacterium</taxon>
    </lineage>
</organism>